<dbReference type="InterPro" id="IPR029063">
    <property type="entry name" value="SAM-dependent_MTases_sf"/>
</dbReference>
<accession>A0A0F9Q1U9</accession>
<proteinExistence type="predicted"/>
<sequence length="218" mass="24995">MEILEVPEIPPIPKNNQDIPGFNNVAHNEKLKETAKLVKPGSKALEVGTAWGRSTWSLLDDLPSPFEIHVVDPFTHLEGGKMRHYEGCMKKHSDNMCQRYALKIFVEQGQRACWDWGVPQHPRFNSEQIIVHAMLSQKFREIEDNEWGLVYLDGDHSYPNVSAELGKWADCPIICGDDYHPVHKGVVKAIDEFLAKHPDREFWYDTPESGSGFFRILK</sequence>
<evidence type="ECO:0008006" key="3">
    <source>
        <dbReference type="Google" id="ProtNLM"/>
    </source>
</evidence>
<name>A0A0F9Q1U9_9ZZZZ</name>
<evidence type="ECO:0000313" key="2">
    <source>
        <dbReference type="EMBL" id="KKN37875.1"/>
    </source>
</evidence>
<evidence type="ECO:0000256" key="1">
    <source>
        <dbReference type="SAM" id="MobiDB-lite"/>
    </source>
</evidence>
<comment type="caution">
    <text evidence="2">The sequence shown here is derived from an EMBL/GenBank/DDBJ whole genome shotgun (WGS) entry which is preliminary data.</text>
</comment>
<dbReference type="AlphaFoldDB" id="A0A0F9Q1U9"/>
<gene>
    <name evidence="2" type="ORF">LCGC14_0759170</name>
</gene>
<dbReference type="Gene3D" id="3.40.50.150">
    <property type="entry name" value="Vaccinia Virus protein VP39"/>
    <property type="match status" value="1"/>
</dbReference>
<organism evidence="2">
    <name type="scientific">marine sediment metagenome</name>
    <dbReference type="NCBI Taxonomy" id="412755"/>
    <lineage>
        <taxon>unclassified sequences</taxon>
        <taxon>metagenomes</taxon>
        <taxon>ecological metagenomes</taxon>
    </lineage>
</organism>
<feature type="region of interest" description="Disordered" evidence="1">
    <location>
        <begin position="1"/>
        <end position="20"/>
    </location>
</feature>
<reference evidence="2" key="1">
    <citation type="journal article" date="2015" name="Nature">
        <title>Complex archaea that bridge the gap between prokaryotes and eukaryotes.</title>
        <authorList>
            <person name="Spang A."/>
            <person name="Saw J.H."/>
            <person name="Jorgensen S.L."/>
            <person name="Zaremba-Niedzwiedzka K."/>
            <person name="Martijn J."/>
            <person name="Lind A.E."/>
            <person name="van Eijk R."/>
            <person name="Schleper C."/>
            <person name="Guy L."/>
            <person name="Ettema T.J."/>
        </authorList>
    </citation>
    <scope>NUCLEOTIDE SEQUENCE</scope>
</reference>
<dbReference type="SUPFAM" id="SSF53335">
    <property type="entry name" value="S-adenosyl-L-methionine-dependent methyltransferases"/>
    <property type="match status" value="1"/>
</dbReference>
<protein>
    <recommendedName>
        <fullName evidence="3">Class I SAM-dependent methyltransferase</fullName>
    </recommendedName>
</protein>
<dbReference type="EMBL" id="LAZR01001865">
    <property type="protein sequence ID" value="KKN37875.1"/>
    <property type="molecule type" value="Genomic_DNA"/>
</dbReference>